<protein>
    <submittedName>
        <fullName evidence="6">Flp pilus assembly complex ATPase component TadA</fullName>
    </submittedName>
</protein>
<evidence type="ECO:0000256" key="1">
    <source>
        <dbReference type="ARBA" id="ARBA00006611"/>
    </source>
</evidence>
<dbReference type="InterPro" id="IPR007831">
    <property type="entry name" value="T2SS_GspE_N"/>
</dbReference>
<dbReference type="InterPro" id="IPR001482">
    <property type="entry name" value="T2SS/T4SS_dom"/>
</dbReference>
<dbReference type="PROSITE" id="PS00662">
    <property type="entry name" value="T2SP_E"/>
    <property type="match status" value="1"/>
</dbReference>
<evidence type="ECO:0000256" key="3">
    <source>
        <dbReference type="ARBA" id="ARBA00022840"/>
    </source>
</evidence>
<keyword evidence="7" id="KW-1185">Reference proteome</keyword>
<keyword evidence="2" id="KW-0547">Nucleotide-binding</keyword>
<dbReference type="Pfam" id="PF00437">
    <property type="entry name" value="T2SSE"/>
    <property type="match status" value="1"/>
</dbReference>
<accession>A0ABS1IYV7</accession>
<evidence type="ECO:0000313" key="7">
    <source>
        <dbReference type="Proteomes" id="UP000604730"/>
    </source>
</evidence>
<comment type="similarity">
    <text evidence="1">Belongs to the GSP E family.</text>
</comment>
<feature type="coiled-coil region" evidence="4">
    <location>
        <begin position="15"/>
        <end position="42"/>
    </location>
</feature>
<dbReference type="PANTHER" id="PTHR30258">
    <property type="entry name" value="TYPE II SECRETION SYSTEM PROTEIN GSPE-RELATED"/>
    <property type="match status" value="1"/>
</dbReference>
<dbReference type="SUPFAM" id="SSF160246">
    <property type="entry name" value="EspE N-terminal domain-like"/>
    <property type="match status" value="1"/>
</dbReference>
<evidence type="ECO:0000256" key="2">
    <source>
        <dbReference type="ARBA" id="ARBA00022741"/>
    </source>
</evidence>
<dbReference type="Gene3D" id="1.10.40.70">
    <property type="match status" value="1"/>
</dbReference>
<evidence type="ECO:0000313" key="6">
    <source>
        <dbReference type="EMBL" id="MBK5897076.1"/>
    </source>
</evidence>
<dbReference type="RefSeq" id="WP_208428583.1">
    <property type="nucleotide sequence ID" value="NZ_JAEPRJ010000001.1"/>
</dbReference>
<reference evidence="6 7" key="1">
    <citation type="submission" date="2021-01" db="EMBL/GenBank/DDBJ databases">
        <title>Isolation and description of Catonella massiliensis sp. nov., a novel Catonella species, isolated from a stable periodontitis subject.</title>
        <authorList>
            <person name="Antezack A."/>
            <person name="Boxberger M."/>
            <person name="La Scola B."/>
            <person name="Monnet-Corti V."/>
        </authorList>
    </citation>
    <scope>NUCLEOTIDE SEQUENCE [LARGE SCALE GENOMIC DNA]</scope>
    <source>
        <strain evidence="6 7">Marseille-Q4567</strain>
    </source>
</reference>
<dbReference type="InterPro" id="IPR027417">
    <property type="entry name" value="P-loop_NTPase"/>
</dbReference>
<dbReference type="InterPro" id="IPR037257">
    <property type="entry name" value="T2SS_E_N_sf"/>
</dbReference>
<dbReference type="PANTHER" id="PTHR30258:SF1">
    <property type="entry name" value="PROTEIN TRANSPORT PROTEIN HOFB HOMOLOG"/>
    <property type="match status" value="1"/>
</dbReference>
<name>A0ABS1IYV7_9FIRM</name>
<proteinExistence type="inferred from homology"/>
<feature type="domain" description="Bacterial type II secretion system protein E" evidence="5">
    <location>
        <begin position="385"/>
        <end position="399"/>
    </location>
</feature>
<keyword evidence="3" id="KW-0067">ATP-binding</keyword>
<dbReference type="Gene3D" id="3.30.300.160">
    <property type="entry name" value="Type II secretion system, protein E, N-terminal domain"/>
    <property type="match status" value="1"/>
</dbReference>
<dbReference type="Gene3D" id="3.30.450.90">
    <property type="match status" value="1"/>
</dbReference>
<dbReference type="SMART" id="SM00382">
    <property type="entry name" value="AAA"/>
    <property type="match status" value="1"/>
</dbReference>
<keyword evidence="4" id="KW-0175">Coiled coil</keyword>
<evidence type="ECO:0000259" key="5">
    <source>
        <dbReference type="PROSITE" id="PS00662"/>
    </source>
</evidence>
<gene>
    <name evidence="6" type="primary">tadA</name>
    <name evidence="6" type="ORF">JJN12_04655</name>
</gene>
<dbReference type="Gene3D" id="3.40.50.300">
    <property type="entry name" value="P-loop containing nucleotide triphosphate hydrolases"/>
    <property type="match status" value="1"/>
</dbReference>
<dbReference type="InterPro" id="IPR003593">
    <property type="entry name" value="AAA+_ATPase"/>
</dbReference>
<dbReference type="Proteomes" id="UP000604730">
    <property type="component" value="Unassembled WGS sequence"/>
</dbReference>
<dbReference type="SUPFAM" id="SSF52540">
    <property type="entry name" value="P-loop containing nucleoside triphosphate hydrolases"/>
    <property type="match status" value="1"/>
</dbReference>
<dbReference type="CDD" id="cd01129">
    <property type="entry name" value="PulE-GspE-like"/>
    <property type="match status" value="1"/>
</dbReference>
<sequence length="566" mass="62599">MLVRKGKKRIGDILVEEGILTEEQLEEALKAAKAENKKIGEAITDLGFATEQDIAEALSSQLGFEYVNLSTVHIPDNVLSLINESVLRKHLMIPYAFVPNTINQVKVAMVDPMDMSAIDDFSIVTNLLVVPSVATTRDILIALDRYYGDTETIKAAQEYAREREDLAAKLAEGDLSSQDVQSSPVVQLVTSMVEQAARQRASDIHIEAKEDSVRVRFRIDGSLYEKFTYSIHLLPAIMARLKIIGGMDIAEKRKPQDGRFTILVDKREYDIRVSVLPTVYGEKCVMRLAQKKALTRNKSELGFSPSELQAFDDILKNPNGILLVTGPTGSGKSTTLYTALSELNKEDVNIVTVEDPVEANIDGINQVQVNVKAELTFASALRSILRQDPDIIMIGEIRDGETAQIAVQASITGHLVVSTLHTNSAAGSINRLINMGVEGYLLADSLVGIIAQRLVRRLCPYCKKPHLITDTERRIMGIRADVNPEIYEPVGCERCDNTGYSGRIGIYEIMKITPPLKELISKNASVSELKQMGMREGMHTLRQSATMLVIKGITSVHEMIKTTFEN</sequence>
<dbReference type="Pfam" id="PF05157">
    <property type="entry name" value="MshEN"/>
    <property type="match status" value="1"/>
</dbReference>
<comment type="caution">
    <text evidence="6">The sequence shown here is derived from an EMBL/GenBank/DDBJ whole genome shotgun (WGS) entry which is preliminary data.</text>
</comment>
<dbReference type="EMBL" id="JAEPRJ010000001">
    <property type="protein sequence ID" value="MBK5897076.1"/>
    <property type="molecule type" value="Genomic_DNA"/>
</dbReference>
<organism evidence="6 7">
    <name type="scientific">Catonella massiliensis</name>
    <dbReference type="NCBI Taxonomy" id="2799636"/>
    <lineage>
        <taxon>Bacteria</taxon>
        <taxon>Bacillati</taxon>
        <taxon>Bacillota</taxon>
        <taxon>Clostridia</taxon>
        <taxon>Lachnospirales</taxon>
        <taxon>Lachnospiraceae</taxon>
        <taxon>Catonella</taxon>
    </lineage>
</organism>
<evidence type="ECO:0000256" key="4">
    <source>
        <dbReference type="SAM" id="Coils"/>
    </source>
</evidence>